<proteinExistence type="predicted"/>
<feature type="region of interest" description="Disordered" evidence="1">
    <location>
        <begin position="157"/>
        <end position="186"/>
    </location>
</feature>
<evidence type="ECO:0000313" key="2">
    <source>
        <dbReference type="Proteomes" id="UP001652640"/>
    </source>
</evidence>
<dbReference type="Proteomes" id="UP001652640">
    <property type="component" value="Chromosome 16"/>
</dbReference>
<feature type="region of interest" description="Disordered" evidence="1">
    <location>
        <begin position="71"/>
        <end position="132"/>
    </location>
</feature>
<name>A0ABM4J0M6_ODOVR</name>
<organism evidence="2 3">
    <name type="scientific">Odocoileus virginianus</name>
    <name type="common">White-tailed deer</name>
    <dbReference type="NCBI Taxonomy" id="9874"/>
    <lineage>
        <taxon>Eukaryota</taxon>
        <taxon>Metazoa</taxon>
        <taxon>Chordata</taxon>
        <taxon>Craniata</taxon>
        <taxon>Vertebrata</taxon>
        <taxon>Euteleostomi</taxon>
        <taxon>Mammalia</taxon>
        <taxon>Eutheria</taxon>
        <taxon>Laurasiatheria</taxon>
        <taxon>Artiodactyla</taxon>
        <taxon>Ruminantia</taxon>
        <taxon>Pecora</taxon>
        <taxon>Cervidae</taxon>
        <taxon>Odocoileinae</taxon>
        <taxon>Odocoileus</taxon>
    </lineage>
</organism>
<feature type="compositionally biased region" description="Basic and acidic residues" evidence="1">
    <location>
        <begin position="219"/>
        <end position="234"/>
    </location>
</feature>
<evidence type="ECO:0000313" key="3">
    <source>
        <dbReference type="RefSeq" id="XP_070333628.1"/>
    </source>
</evidence>
<accession>A0ABM4J0M6</accession>
<feature type="region of interest" description="Disordered" evidence="1">
    <location>
        <begin position="213"/>
        <end position="265"/>
    </location>
</feature>
<reference evidence="2" key="1">
    <citation type="journal article" date="2022" name="J. Hered.">
        <title>A De Novo Chromosome-Level Genome Assembly of the White-Tailed Deer, Odocoileus Virginianus.</title>
        <authorList>
            <person name="London E.W."/>
            <person name="Roca A.L."/>
            <person name="Novakofski J.E."/>
            <person name="Mateus-Pinilla N.E."/>
        </authorList>
    </citation>
    <scope>NUCLEOTIDE SEQUENCE [LARGE SCALE GENOMIC DNA]</scope>
</reference>
<evidence type="ECO:0000256" key="1">
    <source>
        <dbReference type="SAM" id="MobiDB-lite"/>
    </source>
</evidence>
<reference evidence="3" key="2">
    <citation type="submission" date="2025-08" db="UniProtKB">
        <authorList>
            <consortium name="RefSeq"/>
        </authorList>
    </citation>
    <scope>IDENTIFICATION</scope>
    <source>
        <tissue evidence="3">Tongue muscle</tissue>
    </source>
</reference>
<sequence>MYPDGLEWLHPPGIVGAFLKPQAFSKARKPCSVCTSLTHQKLYKEYLPKLILSLFWRVVGLPLYAENRDLEREEEAGQRPSVPPLQTPQRGQEQAAATAGPGDQTKPWRTVSGNQAQPEKSHTRPSDAPGPLLSNNRKSLCSCSVFVYPCLSDSNSLPCQQQKGRTRDRHLQAPQSRGVPRVGPEEGNESWLGGVWGPCSDLHPLVTASGLMPCTPGARGRDGASGDGSGKKTPSENLWQSGEPVARPEKQPVLAGAPLQSLPPL</sequence>
<dbReference type="RefSeq" id="XP_070333628.1">
    <property type="nucleotide sequence ID" value="XM_070477527.1"/>
</dbReference>
<dbReference type="GeneID" id="139038639"/>
<gene>
    <name evidence="3" type="primary">LOC139038639</name>
</gene>
<protein>
    <submittedName>
        <fullName evidence="3">Uncharacterized protein</fullName>
    </submittedName>
</protein>
<keyword evidence="2" id="KW-1185">Reference proteome</keyword>